<evidence type="ECO:0000259" key="1">
    <source>
        <dbReference type="PROSITE" id="PS50181"/>
    </source>
</evidence>
<dbReference type="SMART" id="SM00256">
    <property type="entry name" value="FBOX"/>
    <property type="match status" value="1"/>
</dbReference>
<keyword evidence="3" id="KW-1185">Reference proteome</keyword>
<dbReference type="Proteomes" id="UP001157006">
    <property type="component" value="Chromosome 5"/>
</dbReference>
<dbReference type="PROSITE" id="PS50181">
    <property type="entry name" value="FBOX"/>
    <property type="match status" value="1"/>
</dbReference>
<dbReference type="Pfam" id="PF00646">
    <property type="entry name" value="F-box"/>
    <property type="match status" value="1"/>
</dbReference>
<dbReference type="InterPro" id="IPR036047">
    <property type="entry name" value="F-box-like_dom_sf"/>
</dbReference>
<dbReference type="InterPro" id="IPR001810">
    <property type="entry name" value="F-box_dom"/>
</dbReference>
<dbReference type="InterPro" id="IPR025886">
    <property type="entry name" value="PP2-like"/>
</dbReference>
<feature type="domain" description="F-box" evidence="1">
    <location>
        <begin position="4"/>
        <end position="50"/>
    </location>
</feature>
<protein>
    <recommendedName>
        <fullName evidence="1">F-box domain-containing protein</fullName>
    </recommendedName>
</protein>
<gene>
    <name evidence="2" type="ORF">VFH_V177120</name>
</gene>
<dbReference type="CDD" id="cd22162">
    <property type="entry name" value="F-box_AtSKIP3-like"/>
    <property type="match status" value="1"/>
</dbReference>
<dbReference type="Pfam" id="PF14299">
    <property type="entry name" value="PP2"/>
    <property type="match status" value="1"/>
</dbReference>
<dbReference type="PANTHER" id="PTHR32278:SF15">
    <property type="entry name" value="F-BOX PROTEIN PP2-B13-RELATED"/>
    <property type="match status" value="1"/>
</dbReference>
<name>A0AAV1AYX9_VICFA</name>
<dbReference type="PANTHER" id="PTHR32278">
    <property type="entry name" value="F-BOX DOMAIN-CONTAINING PROTEIN"/>
    <property type="match status" value="1"/>
</dbReference>
<dbReference type="Gene3D" id="1.20.1280.50">
    <property type="match status" value="1"/>
</dbReference>
<dbReference type="EMBL" id="OX451740">
    <property type="protein sequence ID" value="CAI8615397.1"/>
    <property type="molecule type" value="Genomic_DNA"/>
</dbReference>
<proteinExistence type="predicted"/>
<dbReference type="SUPFAM" id="SSF81383">
    <property type="entry name" value="F-box domain"/>
    <property type="match status" value="1"/>
</dbReference>
<sequence length="285" mass="32153">MNSTTSILSLPEDCVSAILSRTSPQDACRFSMVSKTFVSVANSDLVWNNFLPSDYDNILSRAVNQFTLKFISSCKQLYRFLSRPVLLDGGNKSFKLEKCSAKKCYMLSAAELSLAWSIDPMFWTWKPIRESRFSMVAEVRTVNWLEIEGKIRANILTPNTSYGAYLVMKVSHRAYGLDSAPSQVSVTKGKIVKRGKAYLCDKDENKCNMETLFYGNRRNRMVQEQEVGEKVQVPSTREDGWMEIEIGEFLSGEGDEEIQMSVAEVGHQLKGGLVVEGIEVRPKHT</sequence>
<dbReference type="AlphaFoldDB" id="A0AAV1AYX9"/>
<evidence type="ECO:0000313" key="2">
    <source>
        <dbReference type="EMBL" id="CAI8615397.1"/>
    </source>
</evidence>
<reference evidence="2 3" key="1">
    <citation type="submission" date="2023-01" db="EMBL/GenBank/DDBJ databases">
        <authorList>
            <person name="Kreplak J."/>
        </authorList>
    </citation>
    <scope>NUCLEOTIDE SEQUENCE [LARGE SCALE GENOMIC DNA]</scope>
</reference>
<organism evidence="2 3">
    <name type="scientific">Vicia faba</name>
    <name type="common">Broad bean</name>
    <name type="synonym">Faba vulgaris</name>
    <dbReference type="NCBI Taxonomy" id="3906"/>
    <lineage>
        <taxon>Eukaryota</taxon>
        <taxon>Viridiplantae</taxon>
        <taxon>Streptophyta</taxon>
        <taxon>Embryophyta</taxon>
        <taxon>Tracheophyta</taxon>
        <taxon>Spermatophyta</taxon>
        <taxon>Magnoliopsida</taxon>
        <taxon>eudicotyledons</taxon>
        <taxon>Gunneridae</taxon>
        <taxon>Pentapetalae</taxon>
        <taxon>rosids</taxon>
        <taxon>fabids</taxon>
        <taxon>Fabales</taxon>
        <taxon>Fabaceae</taxon>
        <taxon>Papilionoideae</taxon>
        <taxon>50 kb inversion clade</taxon>
        <taxon>NPAAA clade</taxon>
        <taxon>Hologalegina</taxon>
        <taxon>IRL clade</taxon>
        <taxon>Fabeae</taxon>
        <taxon>Vicia</taxon>
    </lineage>
</organism>
<accession>A0AAV1AYX9</accession>
<evidence type="ECO:0000313" key="3">
    <source>
        <dbReference type="Proteomes" id="UP001157006"/>
    </source>
</evidence>